<reference evidence="1 2" key="1">
    <citation type="submission" date="2016-10" db="EMBL/GenBank/DDBJ databases">
        <authorList>
            <person name="de Groot N.N."/>
        </authorList>
    </citation>
    <scope>NUCLEOTIDE SEQUENCE [LARGE SCALE GENOMIC DNA]</scope>
    <source>
        <strain evidence="1 2">DSM 21228</strain>
    </source>
</reference>
<dbReference type="RefSeq" id="WP_093070374.1">
    <property type="nucleotide sequence ID" value="NZ_FNQP01000028.1"/>
</dbReference>
<dbReference type="AlphaFoldDB" id="A0A1H4G7M2"/>
<gene>
    <name evidence="1" type="ORF">SAMN05660964_03288</name>
</gene>
<name>A0A1H4G7M2_9GAMM</name>
<sequence length="127" mass="14891">MEYNDTIILSQKGFHIDKHLMLPIGIRSGYRFWGVYEHANKSNLILSSLPHAAWGGLLRLRIRLKYADIRSIVQEVSEIFKTVFCEENAEDCDSFINHIKYLGISYSELCNRNRLICKGWFFRKTFA</sequence>
<evidence type="ECO:0000313" key="1">
    <source>
        <dbReference type="EMBL" id="SEB04898.1"/>
    </source>
</evidence>
<dbReference type="EMBL" id="FNQP01000028">
    <property type="protein sequence ID" value="SEB04898.1"/>
    <property type="molecule type" value="Genomic_DNA"/>
</dbReference>
<keyword evidence="2" id="KW-1185">Reference proteome</keyword>
<organism evidence="1 2">
    <name type="scientific">Thiothrix caldifontis</name>
    <dbReference type="NCBI Taxonomy" id="525918"/>
    <lineage>
        <taxon>Bacteria</taxon>
        <taxon>Pseudomonadati</taxon>
        <taxon>Pseudomonadota</taxon>
        <taxon>Gammaproteobacteria</taxon>
        <taxon>Thiotrichales</taxon>
        <taxon>Thiotrichaceae</taxon>
        <taxon>Thiothrix</taxon>
    </lineage>
</organism>
<dbReference type="STRING" id="525918.SAMN05660964_03288"/>
<evidence type="ECO:0000313" key="2">
    <source>
        <dbReference type="Proteomes" id="UP000199397"/>
    </source>
</evidence>
<proteinExistence type="predicted"/>
<accession>A0A1H4G7M2</accession>
<protein>
    <submittedName>
        <fullName evidence="1">Uncharacterized protein</fullName>
    </submittedName>
</protein>
<dbReference type="Proteomes" id="UP000199397">
    <property type="component" value="Unassembled WGS sequence"/>
</dbReference>